<accession>E3BJA1</accession>
<proteinExistence type="predicted"/>
<sequence length="132" mass="15114">MKNLLFSLMLLAFSNVCSASNTFIYCGKDDGSDWYWYTDENNEYIQLEGSWMNFESSVNTQALYTTFLITEANWRNISVACINGYHAQPGDHSNSAWSVFTVLKEDGHYNTMNGYKTLFEKGTLRALTLTRV</sequence>
<organism evidence="2 3">
    <name type="scientific">Vibrio caribbeanicus ATCC BAA-2122</name>
    <dbReference type="NCBI Taxonomy" id="796620"/>
    <lineage>
        <taxon>Bacteria</taxon>
        <taxon>Pseudomonadati</taxon>
        <taxon>Pseudomonadota</taxon>
        <taxon>Gammaproteobacteria</taxon>
        <taxon>Vibrionales</taxon>
        <taxon>Vibrionaceae</taxon>
        <taxon>Vibrio</taxon>
    </lineage>
</organism>
<keyword evidence="3" id="KW-1185">Reference proteome</keyword>
<gene>
    <name evidence="2" type="ORF">VIBC2010_06869</name>
</gene>
<evidence type="ECO:0000313" key="3">
    <source>
        <dbReference type="Proteomes" id="UP000002943"/>
    </source>
</evidence>
<dbReference type="RefSeq" id="WP_009601097.1">
    <property type="nucleotide sequence ID" value="NZ_AEIU01000069.1"/>
</dbReference>
<protein>
    <submittedName>
        <fullName evidence="2">Uncharacterized protein</fullName>
    </submittedName>
</protein>
<comment type="caution">
    <text evidence="2">The sequence shown here is derived from an EMBL/GenBank/DDBJ whole genome shotgun (WGS) entry which is preliminary data.</text>
</comment>
<name>E3BJA1_9VIBR</name>
<dbReference type="AlphaFoldDB" id="E3BJA1"/>
<dbReference type="STRING" id="796620.VIBC2010_06869"/>
<reference evidence="2 3" key="1">
    <citation type="journal article" date="2012" name="Int. J. Syst. Evol. Microbiol.">
        <title>Vibrio caribbeanicus sp. nov., isolated from the marine sponge Scleritoderma cyanea.</title>
        <authorList>
            <person name="Hoffmann M."/>
            <person name="Monday S.R."/>
            <person name="Allard M.W."/>
            <person name="Strain E.A."/>
            <person name="Whittaker P."/>
            <person name="Naum M."/>
            <person name="McCarthy P.J."/>
            <person name="Lopez J.V."/>
            <person name="Fischer M."/>
            <person name="Brown E.W."/>
        </authorList>
    </citation>
    <scope>NUCLEOTIDE SEQUENCE [LARGE SCALE GENOMIC DNA]</scope>
    <source>
        <strain evidence="2 3">ATCC BAA-2122</strain>
    </source>
</reference>
<keyword evidence="1" id="KW-0732">Signal</keyword>
<dbReference type="Proteomes" id="UP000002943">
    <property type="component" value="Unassembled WGS sequence"/>
</dbReference>
<dbReference type="EMBL" id="AEIU01000069">
    <property type="protein sequence ID" value="EFP96670.1"/>
    <property type="molecule type" value="Genomic_DNA"/>
</dbReference>
<evidence type="ECO:0000313" key="2">
    <source>
        <dbReference type="EMBL" id="EFP96670.1"/>
    </source>
</evidence>
<dbReference type="OrthoDB" id="5875472at2"/>
<feature type="chain" id="PRO_5003167388" evidence="1">
    <location>
        <begin position="20"/>
        <end position="132"/>
    </location>
</feature>
<feature type="signal peptide" evidence="1">
    <location>
        <begin position="1"/>
        <end position="19"/>
    </location>
</feature>
<evidence type="ECO:0000256" key="1">
    <source>
        <dbReference type="SAM" id="SignalP"/>
    </source>
</evidence>